<sequence length="86" mass="10292">MMILPTDRHLRRYKNRVPQDAGPHDEVFLWLQMMQMFLRREGLVALFMMKQSSAGYCIRYERWQASFTSSHLVQMDGLKVRLKAMI</sequence>
<accession>A0ABD3UFU6</accession>
<protein>
    <submittedName>
        <fullName evidence="1">Uncharacterized protein</fullName>
    </submittedName>
</protein>
<dbReference type="Proteomes" id="UP001634394">
    <property type="component" value="Unassembled WGS sequence"/>
</dbReference>
<dbReference type="EMBL" id="JBJQND010000016">
    <property type="protein sequence ID" value="KAL3847318.1"/>
    <property type="molecule type" value="Genomic_DNA"/>
</dbReference>
<organism evidence="1 2">
    <name type="scientific">Sinanodonta woodiana</name>
    <name type="common">Chinese pond mussel</name>
    <name type="synonym">Anodonta woodiana</name>
    <dbReference type="NCBI Taxonomy" id="1069815"/>
    <lineage>
        <taxon>Eukaryota</taxon>
        <taxon>Metazoa</taxon>
        <taxon>Spiralia</taxon>
        <taxon>Lophotrochozoa</taxon>
        <taxon>Mollusca</taxon>
        <taxon>Bivalvia</taxon>
        <taxon>Autobranchia</taxon>
        <taxon>Heteroconchia</taxon>
        <taxon>Palaeoheterodonta</taxon>
        <taxon>Unionida</taxon>
        <taxon>Unionoidea</taxon>
        <taxon>Unionidae</taxon>
        <taxon>Unioninae</taxon>
        <taxon>Sinanodonta</taxon>
    </lineage>
</organism>
<comment type="caution">
    <text evidence="1">The sequence shown here is derived from an EMBL/GenBank/DDBJ whole genome shotgun (WGS) entry which is preliminary data.</text>
</comment>
<dbReference type="AlphaFoldDB" id="A0ABD3UFU6"/>
<proteinExistence type="predicted"/>
<reference evidence="1 2" key="1">
    <citation type="submission" date="2024-11" db="EMBL/GenBank/DDBJ databases">
        <title>Chromosome-level genome assembly of the freshwater bivalve Anodonta woodiana.</title>
        <authorList>
            <person name="Chen X."/>
        </authorList>
    </citation>
    <scope>NUCLEOTIDE SEQUENCE [LARGE SCALE GENOMIC DNA]</scope>
    <source>
        <strain evidence="1">MN2024</strain>
        <tissue evidence="1">Gills</tissue>
    </source>
</reference>
<gene>
    <name evidence="1" type="ORF">ACJMK2_018233</name>
</gene>
<name>A0ABD3UFU6_SINWO</name>
<keyword evidence="2" id="KW-1185">Reference proteome</keyword>
<evidence type="ECO:0000313" key="2">
    <source>
        <dbReference type="Proteomes" id="UP001634394"/>
    </source>
</evidence>
<evidence type="ECO:0000313" key="1">
    <source>
        <dbReference type="EMBL" id="KAL3847318.1"/>
    </source>
</evidence>